<evidence type="ECO:0000313" key="10">
    <source>
        <dbReference type="Proteomes" id="UP000825179"/>
    </source>
</evidence>
<evidence type="ECO:0000256" key="1">
    <source>
        <dbReference type="ARBA" id="ARBA00004141"/>
    </source>
</evidence>
<dbReference type="RefSeq" id="WP_007506189.1">
    <property type="nucleotide sequence ID" value="NZ_AFCE01000163.1"/>
</dbReference>
<feature type="transmembrane region" description="Helical" evidence="6">
    <location>
        <begin position="211"/>
        <end position="234"/>
    </location>
</feature>
<gene>
    <name evidence="8" type="primary">ytvI</name>
    <name evidence="7" type="ORF">CathTA2_2849</name>
    <name evidence="8" type="ORF">HUR95_13315</name>
</gene>
<dbReference type="KEGG" id="cthu:HUR95_13315"/>
<dbReference type="Pfam" id="PF01594">
    <property type="entry name" value="AI-2E_transport"/>
    <property type="match status" value="1"/>
</dbReference>
<sequence>MKEIITPKRILIALVLLISGFILYQYLSVFMPLILAFVTALMLEPLVKLTQRTLHLKHRLVAVTIVFIFFVCFIGILFYLGITKLVNEAMKFIDRLPYYMIEVTFFVENAIEQFNETIATLPQPLVEEIERQSFVIISKANQISGQALSAVASWVQAIPNLIVVILIYLIALFLISKELPRYIEGFYSMFKEENAEKVRYMFQRLSRVFTGFFKAQFLVSIIIFIVSYIGLLLISPRNALLMAVIIWIIDFIPIIGSIVILAPWGIFNLITGDTHTGFQLLILAMVLLTIRRTVEPKVMGDQIGLPPLPTLVGIYLGFYFLGVVGLIAGPLLIIAFLSAKEAGLIRLNFKI</sequence>
<dbReference type="Proteomes" id="UP000825179">
    <property type="component" value="Chromosome"/>
</dbReference>
<proteinExistence type="inferred from homology"/>
<dbReference type="NCBIfam" id="TIGR02872">
    <property type="entry name" value="spore_ytvI"/>
    <property type="match status" value="1"/>
</dbReference>
<comment type="subcellular location">
    <subcellularLocation>
        <location evidence="1">Membrane</location>
        <topology evidence="1">Multi-pass membrane protein</topology>
    </subcellularLocation>
</comment>
<feature type="transmembrane region" description="Helical" evidence="6">
    <location>
        <begin position="61"/>
        <end position="82"/>
    </location>
</feature>
<dbReference type="InterPro" id="IPR014227">
    <property type="entry name" value="YtvI-like"/>
</dbReference>
<comment type="similarity">
    <text evidence="2">Belongs to the autoinducer-2 exporter (AI-2E) (TC 2.A.86) family.</text>
</comment>
<evidence type="ECO:0000313" key="7">
    <source>
        <dbReference type="EMBL" id="EGL81663.1"/>
    </source>
</evidence>
<dbReference type="GO" id="GO:0055085">
    <property type="term" value="P:transmembrane transport"/>
    <property type="evidence" value="ECO:0007669"/>
    <property type="project" value="TreeGrafter"/>
</dbReference>
<evidence type="ECO:0000313" key="9">
    <source>
        <dbReference type="Proteomes" id="UP000010716"/>
    </source>
</evidence>
<reference evidence="8" key="3">
    <citation type="submission" date="2021-08" db="EMBL/GenBank/DDBJ databases">
        <authorList>
            <person name="de Jong S."/>
            <person name="van den Broek M."/>
            <person name="Merkel A."/>
            <person name="de la Torre Cortes P."/>
            <person name="Kalamorz F."/>
            <person name="Cook G."/>
            <person name="van Loosdrecht M."/>
            <person name="McMillan D."/>
        </authorList>
    </citation>
    <scope>NUCLEOTIDE SEQUENCE</scope>
    <source>
        <strain evidence="8">TA2.A1</strain>
    </source>
</reference>
<protein>
    <submittedName>
        <fullName evidence="7">Sporulation integral membrane protein YtvI</fullName>
    </submittedName>
</protein>
<feature type="transmembrane region" description="Helical" evidence="6">
    <location>
        <begin position="276"/>
        <end position="294"/>
    </location>
</feature>
<dbReference type="PANTHER" id="PTHR21716:SF68">
    <property type="entry name" value="TRANSPORT PROTEIN YTVI-RELATED"/>
    <property type="match status" value="1"/>
</dbReference>
<keyword evidence="5 6" id="KW-0472">Membrane</keyword>
<reference evidence="8 10" key="2">
    <citation type="journal article" date="2020" name="Extremophiles">
        <title>Genomic analysis of Caldalkalibacillus thermarum TA2.A1 reveals aerobic alkaliphilic metabolism and evolutionary hallmarks linking alkaliphilic bacteria and plant life.</title>
        <authorList>
            <person name="de Jong S.I."/>
            <person name="van den Broek M.A."/>
            <person name="Merkel A.Y."/>
            <person name="de la Torre Cortes P."/>
            <person name="Kalamorz F."/>
            <person name="Cook G.M."/>
            <person name="van Loosdrecht M.C.M."/>
            <person name="McMillan D.G.G."/>
        </authorList>
    </citation>
    <scope>NUCLEOTIDE SEQUENCE [LARGE SCALE GENOMIC DNA]</scope>
    <source>
        <strain evidence="8 10">TA2.A1</strain>
    </source>
</reference>
<evidence type="ECO:0000256" key="6">
    <source>
        <dbReference type="SAM" id="Phobius"/>
    </source>
</evidence>
<evidence type="ECO:0000256" key="5">
    <source>
        <dbReference type="ARBA" id="ARBA00023136"/>
    </source>
</evidence>
<name>F5LAB4_CALTT</name>
<evidence type="ECO:0000256" key="4">
    <source>
        <dbReference type="ARBA" id="ARBA00022989"/>
    </source>
</evidence>
<keyword evidence="4 6" id="KW-1133">Transmembrane helix</keyword>
<accession>F5LAB4</accession>
<evidence type="ECO:0000256" key="2">
    <source>
        <dbReference type="ARBA" id="ARBA00009773"/>
    </source>
</evidence>
<feature type="transmembrane region" description="Helical" evidence="6">
    <location>
        <begin position="9"/>
        <end position="27"/>
    </location>
</feature>
<evidence type="ECO:0000256" key="3">
    <source>
        <dbReference type="ARBA" id="ARBA00022692"/>
    </source>
</evidence>
<dbReference type="GO" id="GO:0016020">
    <property type="term" value="C:membrane"/>
    <property type="evidence" value="ECO:0007669"/>
    <property type="project" value="UniProtKB-SubCell"/>
</dbReference>
<dbReference type="eggNOG" id="COG0628">
    <property type="taxonomic scope" value="Bacteria"/>
</dbReference>
<dbReference type="InterPro" id="IPR002549">
    <property type="entry name" value="AI-2E-like"/>
</dbReference>
<feature type="transmembrane region" description="Helical" evidence="6">
    <location>
        <begin position="240"/>
        <end position="264"/>
    </location>
</feature>
<dbReference type="OrthoDB" id="9774361at2"/>
<dbReference type="EMBL" id="AFCE01000163">
    <property type="protein sequence ID" value="EGL81663.1"/>
    <property type="molecule type" value="Genomic_DNA"/>
</dbReference>
<keyword evidence="10" id="KW-1185">Reference proteome</keyword>
<feature type="transmembrane region" description="Helical" evidence="6">
    <location>
        <begin position="157"/>
        <end position="175"/>
    </location>
</feature>
<dbReference type="AlphaFoldDB" id="F5LAB4"/>
<dbReference type="Proteomes" id="UP000010716">
    <property type="component" value="Unassembled WGS sequence"/>
</dbReference>
<dbReference type="PANTHER" id="PTHR21716">
    <property type="entry name" value="TRANSMEMBRANE PROTEIN"/>
    <property type="match status" value="1"/>
</dbReference>
<reference evidence="7 9" key="1">
    <citation type="journal article" date="2011" name="J. Bacteriol.">
        <title>Draft genome sequence of the thermoalkaliphilic Caldalkalibacillus thermarum strain TA2.A1.</title>
        <authorList>
            <person name="Kalamorz F."/>
            <person name="Keis S."/>
            <person name="McMillan D.G."/>
            <person name="Olsson K."/>
            <person name="Stanton J.A."/>
            <person name="Stockwell P."/>
            <person name="Black M.A."/>
            <person name="Klingeman D.M."/>
            <person name="Land M.L."/>
            <person name="Han C.S."/>
            <person name="Martin S.L."/>
            <person name="Becher S.A."/>
            <person name="Peddie C.J."/>
            <person name="Morgan H.W."/>
            <person name="Matthies D."/>
            <person name="Preiss L."/>
            <person name="Meier T."/>
            <person name="Brown S.D."/>
            <person name="Cook G.M."/>
        </authorList>
    </citation>
    <scope>NUCLEOTIDE SEQUENCE [LARGE SCALE GENOMIC DNA]</scope>
    <source>
        <strain evidence="7 9">TA2.A1</strain>
    </source>
</reference>
<dbReference type="EMBL" id="CP082237">
    <property type="protein sequence ID" value="QZT33259.1"/>
    <property type="molecule type" value="Genomic_DNA"/>
</dbReference>
<keyword evidence="3 6" id="KW-0812">Transmembrane</keyword>
<organism evidence="7 9">
    <name type="scientific">Caldalkalibacillus thermarum (strain TA2.A1)</name>
    <dbReference type="NCBI Taxonomy" id="986075"/>
    <lineage>
        <taxon>Bacteria</taxon>
        <taxon>Bacillati</taxon>
        <taxon>Bacillota</taxon>
        <taxon>Bacilli</taxon>
        <taxon>Bacillales</taxon>
        <taxon>Bacillaceae</taxon>
        <taxon>Caldalkalibacillus</taxon>
    </lineage>
</organism>
<feature type="transmembrane region" description="Helical" evidence="6">
    <location>
        <begin position="314"/>
        <end position="337"/>
    </location>
</feature>
<evidence type="ECO:0000313" key="8">
    <source>
        <dbReference type="EMBL" id="QZT33259.1"/>
    </source>
</evidence>